<accession>A0A6I6JEQ9</accession>
<dbReference type="PANTHER" id="PTHR10204">
    <property type="entry name" value="NAD P H OXIDOREDUCTASE-RELATED"/>
    <property type="match status" value="1"/>
</dbReference>
<keyword evidence="2" id="KW-0560">Oxidoreductase</keyword>
<dbReference type="GO" id="GO:0003955">
    <property type="term" value="F:NAD(P)H dehydrogenase (quinone) activity"/>
    <property type="evidence" value="ECO:0007669"/>
    <property type="project" value="TreeGrafter"/>
</dbReference>
<dbReference type="KEGG" id="psel:GM415_14785"/>
<dbReference type="InterPro" id="IPR029039">
    <property type="entry name" value="Flavoprotein-like_sf"/>
</dbReference>
<dbReference type="InterPro" id="IPR051545">
    <property type="entry name" value="NAD(P)H_dehydrogenase_qn"/>
</dbReference>
<dbReference type="SUPFAM" id="SSF52218">
    <property type="entry name" value="Flavoproteins"/>
    <property type="match status" value="1"/>
</dbReference>
<name>A0A6I6JEQ9_9BACT</name>
<comment type="similarity">
    <text evidence="1">Belongs to the NAD(P)H dehydrogenase (quinone) family.</text>
</comment>
<evidence type="ECO:0000259" key="3">
    <source>
        <dbReference type="Pfam" id="PF02525"/>
    </source>
</evidence>
<proteinExistence type="inferred from homology"/>
<dbReference type="Gene3D" id="3.40.50.360">
    <property type="match status" value="1"/>
</dbReference>
<sequence>MTILIILAHPNETSFNHAIADRAHKTLSANGHTVIFHDLYKEKFEPALPGEEIQRDVTLPEEIARHCSEAAEADGIIVVHPNWWGMPPALLTGWVDRVMRPGLAYEFVEGDDGEGVPVGLLKAKKAMVFNTSNTYEERENRVFGDPLERIWRDCVFDLCGVKETTRKVFRVIVTSTQEEREAWLHEVEQSITTLFPTEP</sequence>
<evidence type="ECO:0000313" key="5">
    <source>
        <dbReference type="Proteomes" id="UP000428328"/>
    </source>
</evidence>
<reference evidence="4 5" key="1">
    <citation type="submission" date="2019-11" db="EMBL/GenBank/DDBJ databases">
        <authorList>
            <person name="Zheng R.K."/>
            <person name="Sun C.M."/>
        </authorList>
    </citation>
    <scope>NUCLEOTIDE SEQUENCE [LARGE SCALE GENOMIC DNA]</scope>
    <source>
        <strain evidence="4 5">SRB007</strain>
    </source>
</reference>
<dbReference type="GO" id="GO:0005829">
    <property type="term" value="C:cytosol"/>
    <property type="evidence" value="ECO:0007669"/>
    <property type="project" value="TreeGrafter"/>
</dbReference>
<evidence type="ECO:0000313" key="4">
    <source>
        <dbReference type="EMBL" id="QGY41336.1"/>
    </source>
</evidence>
<dbReference type="AlphaFoldDB" id="A0A6I6JEQ9"/>
<dbReference type="EMBL" id="CP046400">
    <property type="protein sequence ID" value="QGY41336.1"/>
    <property type="molecule type" value="Genomic_DNA"/>
</dbReference>
<organism evidence="4 5">
    <name type="scientific">Pseudodesulfovibrio cashew</name>
    <dbReference type="NCBI Taxonomy" id="2678688"/>
    <lineage>
        <taxon>Bacteria</taxon>
        <taxon>Pseudomonadati</taxon>
        <taxon>Thermodesulfobacteriota</taxon>
        <taxon>Desulfovibrionia</taxon>
        <taxon>Desulfovibrionales</taxon>
        <taxon>Desulfovibrionaceae</taxon>
    </lineage>
</organism>
<protein>
    <submittedName>
        <fullName evidence="4">Flavodoxin family protein</fullName>
    </submittedName>
</protein>
<dbReference type="PANTHER" id="PTHR10204:SF34">
    <property type="entry name" value="NAD(P)H DEHYDROGENASE [QUINONE] 1 ISOFORM 1"/>
    <property type="match status" value="1"/>
</dbReference>
<dbReference type="Proteomes" id="UP000428328">
    <property type="component" value="Chromosome"/>
</dbReference>
<keyword evidence="5" id="KW-1185">Reference proteome</keyword>
<evidence type="ECO:0000256" key="1">
    <source>
        <dbReference type="ARBA" id="ARBA00006252"/>
    </source>
</evidence>
<evidence type="ECO:0000256" key="2">
    <source>
        <dbReference type="ARBA" id="ARBA00023002"/>
    </source>
</evidence>
<dbReference type="Pfam" id="PF02525">
    <property type="entry name" value="Flavodoxin_2"/>
    <property type="match status" value="1"/>
</dbReference>
<gene>
    <name evidence="4" type="ORF">GM415_14785</name>
</gene>
<dbReference type="InterPro" id="IPR003680">
    <property type="entry name" value="Flavodoxin_fold"/>
</dbReference>
<dbReference type="RefSeq" id="WP_158949514.1">
    <property type="nucleotide sequence ID" value="NZ_CP046400.1"/>
</dbReference>
<feature type="domain" description="Flavodoxin-like fold" evidence="3">
    <location>
        <begin position="1"/>
        <end position="184"/>
    </location>
</feature>